<sequence length="75" mass="8410">MSPDHYSRLEQGRQANVSAAALDAPARALRLDEVERAHLHDLAAPTTPHRPATPRTVQRPDPGLLRLTDRFEMTF</sequence>
<comment type="caution">
    <text evidence="2">The sequence shown here is derived from an EMBL/GenBank/DDBJ whole genome shotgun (WGS) entry which is preliminary data.</text>
</comment>
<feature type="region of interest" description="Disordered" evidence="1">
    <location>
        <begin position="41"/>
        <end position="62"/>
    </location>
</feature>
<dbReference type="EMBL" id="BMQK01000012">
    <property type="protein sequence ID" value="GGQ73440.1"/>
    <property type="molecule type" value="Genomic_DNA"/>
</dbReference>
<reference evidence="2" key="2">
    <citation type="submission" date="2020-09" db="EMBL/GenBank/DDBJ databases">
        <authorList>
            <person name="Sun Q."/>
            <person name="Ohkuma M."/>
        </authorList>
    </citation>
    <scope>NUCLEOTIDE SEQUENCE</scope>
    <source>
        <strain evidence="2">JCM 3131</strain>
    </source>
</reference>
<dbReference type="PANTHER" id="PTHR35010:SF2">
    <property type="entry name" value="BLL4672 PROTEIN"/>
    <property type="match status" value="1"/>
</dbReference>
<dbReference type="GO" id="GO:0003677">
    <property type="term" value="F:DNA binding"/>
    <property type="evidence" value="ECO:0007669"/>
    <property type="project" value="InterPro"/>
</dbReference>
<dbReference type="PANTHER" id="PTHR35010">
    <property type="entry name" value="BLL4672 PROTEIN-RELATED"/>
    <property type="match status" value="1"/>
</dbReference>
<accession>A0A918BKM1</accession>
<dbReference type="Pfam" id="PF13560">
    <property type="entry name" value="HTH_31"/>
    <property type="match status" value="1"/>
</dbReference>
<proteinExistence type="predicted"/>
<dbReference type="Proteomes" id="UP000620156">
    <property type="component" value="Unassembled WGS sequence"/>
</dbReference>
<protein>
    <recommendedName>
        <fullName evidence="4">XRE family transcriptional regulator</fullName>
    </recommendedName>
</protein>
<dbReference type="Gene3D" id="1.10.260.40">
    <property type="entry name" value="lambda repressor-like DNA-binding domains"/>
    <property type="match status" value="1"/>
</dbReference>
<evidence type="ECO:0000256" key="1">
    <source>
        <dbReference type="SAM" id="MobiDB-lite"/>
    </source>
</evidence>
<feature type="compositionally biased region" description="Low complexity" evidence="1">
    <location>
        <begin position="43"/>
        <end position="56"/>
    </location>
</feature>
<organism evidence="2 3">
    <name type="scientific">Streptomyces ruber</name>
    <dbReference type="NCBI Taxonomy" id="83378"/>
    <lineage>
        <taxon>Bacteria</taxon>
        <taxon>Bacillati</taxon>
        <taxon>Actinomycetota</taxon>
        <taxon>Actinomycetes</taxon>
        <taxon>Kitasatosporales</taxon>
        <taxon>Streptomycetaceae</taxon>
        <taxon>Streptomyces</taxon>
    </lineage>
</organism>
<dbReference type="AlphaFoldDB" id="A0A918BKM1"/>
<keyword evidence="3" id="KW-1185">Reference proteome</keyword>
<reference evidence="2" key="1">
    <citation type="journal article" date="2014" name="Int. J. Syst. Evol. Microbiol.">
        <title>Complete genome sequence of Corynebacterium casei LMG S-19264T (=DSM 44701T), isolated from a smear-ripened cheese.</title>
        <authorList>
            <consortium name="US DOE Joint Genome Institute (JGI-PGF)"/>
            <person name="Walter F."/>
            <person name="Albersmeier A."/>
            <person name="Kalinowski J."/>
            <person name="Ruckert C."/>
        </authorList>
    </citation>
    <scope>NUCLEOTIDE SEQUENCE</scope>
    <source>
        <strain evidence="2">JCM 3131</strain>
    </source>
</reference>
<name>A0A918BKM1_9ACTN</name>
<dbReference type="InterPro" id="IPR010982">
    <property type="entry name" value="Lambda_DNA-bd_dom_sf"/>
</dbReference>
<evidence type="ECO:0000313" key="3">
    <source>
        <dbReference type="Proteomes" id="UP000620156"/>
    </source>
</evidence>
<gene>
    <name evidence="2" type="ORF">GCM10010145_49020</name>
</gene>
<evidence type="ECO:0000313" key="2">
    <source>
        <dbReference type="EMBL" id="GGQ73440.1"/>
    </source>
</evidence>
<evidence type="ECO:0008006" key="4">
    <source>
        <dbReference type="Google" id="ProtNLM"/>
    </source>
</evidence>